<feature type="chain" id="PRO_5031359984" description="Endonuclease/exonuclease/phosphatase domain-containing protein" evidence="2">
    <location>
        <begin position="19"/>
        <end position="415"/>
    </location>
</feature>
<dbReference type="GO" id="GO:0003824">
    <property type="term" value="F:catalytic activity"/>
    <property type="evidence" value="ECO:0007669"/>
    <property type="project" value="InterPro"/>
</dbReference>
<proteinExistence type="predicted"/>
<name>A0A7S1YH72_9EUKA</name>
<keyword evidence="1" id="KW-1133">Transmembrane helix</keyword>
<keyword evidence="2" id="KW-0732">Signal</keyword>
<dbReference type="Pfam" id="PF03372">
    <property type="entry name" value="Exo_endo_phos"/>
    <property type="match status" value="1"/>
</dbReference>
<keyword evidence="1" id="KW-0812">Transmembrane</keyword>
<sequence length="415" mass="44831">MICLLLLLPLLSFCAVTCQYPYDSTHASDRRVDKASLSIVEFNAEWLFLSNYEKRWSSFAEAERHLDDVAAMLSRIQFDIAVLLEVESCDVLASLKTRLADPNLEYYLVPGTDSATGQNVGILTRITPDDPGLFRTSSRADYPELGPDANLCGYSPAEVPSGSSAVSKHAMAYFTLDPPETGPALPSPLFLVGTHLLAFPDEKERCIKRQAQASVLAAEVRERLGEVGGVIVTGDLNDFDGTVLDVRNSQPISTVLDQLKDVDEELPGDELLNAASYVNDDQRFTAYYSPGSCRPANLGSSSIDHVLLSHSYAKHVVSVEMLHDYPPPCASQGELLSDHWPVRVVLSAVETVGLGGNDEADGDVDGVLAGPDGDQGSGAGIALAAVFIVLALVGAAALYKHRRVVRSWYNAYERA</sequence>
<dbReference type="EMBL" id="HBGL01009800">
    <property type="protein sequence ID" value="CAD9299724.1"/>
    <property type="molecule type" value="Transcribed_RNA"/>
</dbReference>
<evidence type="ECO:0000256" key="2">
    <source>
        <dbReference type="SAM" id="SignalP"/>
    </source>
</evidence>
<evidence type="ECO:0000256" key="1">
    <source>
        <dbReference type="SAM" id="Phobius"/>
    </source>
</evidence>
<gene>
    <name evidence="4" type="ORF">SSP0437_LOCUS7610</name>
</gene>
<evidence type="ECO:0000313" key="4">
    <source>
        <dbReference type="EMBL" id="CAD9299724.1"/>
    </source>
</evidence>
<evidence type="ECO:0000259" key="3">
    <source>
        <dbReference type="Pfam" id="PF03372"/>
    </source>
</evidence>
<feature type="signal peptide" evidence="2">
    <location>
        <begin position="1"/>
        <end position="18"/>
    </location>
</feature>
<accession>A0A7S1YH72</accession>
<dbReference type="AlphaFoldDB" id="A0A7S1YH72"/>
<dbReference type="InterPro" id="IPR036691">
    <property type="entry name" value="Endo/exonu/phosph_ase_sf"/>
</dbReference>
<feature type="transmembrane region" description="Helical" evidence="1">
    <location>
        <begin position="379"/>
        <end position="399"/>
    </location>
</feature>
<keyword evidence="1" id="KW-0472">Membrane</keyword>
<feature type="domain" description="Endonuclease/exonuclease/phosphatase" evidence="3">
    <location>
        <begin position="60"/>
        <end position="339"/>
    </location>
</feature>
<dbReference type="SUPFAM" id="SSF56219">
    <property type="entry name" value="DNase I-like"/>
    <property type="match status" value="1"/>
</dbReference>
<reference evidence="4" key="1">
    <citation type="submission" date="2021-01" db="EMBL/GenBank/DDBJ databases">
        <authorList>
            <person name="Corre E."/>
            <person name="Pelletier E."/>
            <person name="Niang G."/>
            <person name="Scheremetjew M."/>
            <person name="Finn R."/>
            <person name="Kale V."/>
            <person name="Holt S."/>
            <person name="Cochrane G."/>
            <person name="Meng A."/>
            <person name="Brown T."/>
            <person name="Cohen L."/>
        </authorList>
    </citation>
    <scope>NUCLEOTIDE SEQUENCE</scope>
    <source>
        <strain evidence="4">ATCC 50979</strain>
    </source>
</reference>
<dbReference type="Gene3D" id="3.60.10.10">
    <property type="entry name" value="Endonuclease/exonuclease/phosphatase"/>
    <property type="match status" value="1"/>
</dbReference>
<organism evidence="4">
    <name type="scientific">Sexangularia sp. CB-2014</name>
    <dbReference type="NCBI Taxonomy" id="1486929"/>
    <lineage>
        <taxon>Eukaryota</taxon>
        <taxon>Amoebozoa</taxon>
        <taxon>Tubulinea</taxon>
        <taxon>Elardia</taxon>
        <taxon>Arcellinida</taxon>
        <taxon>Arcellinida incertae sedis</taxon>
        <taxon>Sexangularia</taxon>
    </lineage>
</organism>
<dbReference type="InterPro" id="IPR005135">
    <property type="entry name" value="Endo/exonuclease/phosphatase"/>
</dbReference>
<protein>
    <recommendedName>
        <fullName evidence="3">Endonuclease/exonuclease/phosphatase domain-containing protein</fullName>
    </recommendedName>
</protein>